<name>A0AAD4ND95_9BILA</name>
<dbReference type="InterPro" id="IPR011333">
    <property type="entry name" value="SKP1/BTB/POZ_sf"/>
</dbReference>
<dbReference type="InterPro" id="IPR016072">
    <property type="entry name" value="Skp1_comp_dimer"/>
</dbReference>
<protein>
    <submittedName>
        <fullName evidence="5">Skp1 family, dimerization domain-containing protein</fullName>
    </submittedName>
</protein>
<accession>A0AAD4ND95</accession>
<evidence type="ECO:0000256" key="1">
    <source>
        <dbReference type="ARBA" id="ARBA00009993"/>
    </source>
</evidence>
<feature type="domain" description="SKP1 component dimerisation" evidence="4">
    <location>
        <begin position="193"/>
        <end position="239"/>
    </location>
</feature>
<evidence type="ECO:0000313" key="6">
    <source>
        <dbReference type="Proteomes" id="UP001201812"/>
    </source>
</evidence>
<dbReference type="InterPro" id="IPR001232">
    <property type="entry name" value="SKP1-like"/>
</dbReference>
<proteinExistence type="inferred from homology"/>
<dbReference type="EMBL" id="JAKKPZ010000004">
    <property type="protein sequence ID" value="KAI1722235.1"/>
    <property type="molecule type" value="Genomic_DNA"/>
</dbReference>
<dbReference type="SUPFAM" id="SSF54695">
    <property type="entry name" value="POZ domain"/>
    <property type="match status" value="1"/>
</dbReference>
<comment type="caution">
    <text evidence="5">The sequence shown here is derived from an EMBL/GenBank/DDBJ whole genome shotgun (WGS) entry which is preliminary data.</text>
</comment>
<dbReference type="AlphaFoldDB" id="A0AAD4ND95"/>
<dbReference type="InterPro" id="IPR036296">
    <property type="entry name" value="SKP1-like_dim_sf"/>
</dbReference>
<dbReference type="SMART" id="SM00512">
    <property type="entry name" value="Skp1"/>
    <property type="match status" value="1"/>
</dbReference>
<keyword evidence="2" id="KW-0833">Ubl conjugation pathway</keyword>
<gene>
    <name evidence="5" type="ORF">DdX_04544</name>
</gene>
<reference evidence="5" key="1">
    <citation type="submission" date="2022-01" db="EMBL/GenBank/DDBJ databases">
        <title>Genome Sequence Resource for Two Populations of Ditylenchus destructor, the Migratory Endoparasitic Phytonematode.</title>
        <authorList>
            <person name="Zhang H."/>
            <person name="Lin R."/>
            <person name="Xie B."/>
        </authorList>
    </citation>
    <scope>NUCLEOTIDE SEQUENCE</scope>
    <source>
        <strain evidence="5">BazhouSP</strain>
    </source>
</reference>
<feature type="region of interest" description="Disordered" evidence="3">
    <location>
        <begin position="1"/>
        <end position="34"/>
    </location>
</feature>
<dbReference type="PANTHER" id="PTHR11165">
    <property type="entry name" value="SKP1"/>
    <property type="match status" value="1"/>
</dbReference>
<sequence>MSQNEKAESISQLGQDAKEAPKDQAAQDPPQVKPPVPVKTFLVTCVTSEDERIEVPSHILSLSRVFKNMCENLGIDLGLEVLTVNNQDEGDTEQNEVTEKLQSLALHNGNKDELPAAFDAEFPLVNVNASVFRKVIEWCEEHYGQPDPELKVDQHTLETIHFVYTPFEEKFLDVSIPELQDLLMAANFLDIRSLYLYACQKAARTMMGKTVEQVREEWGFPDDLTEEEKEAIKKEHTWAFKDNVQ</sequence>
<comment type="similarity">
    <text evidence="1">Belongs to the SKP1 family.</text>
</comment>
<evidence type="ECO:0000256" key="2">
    <source>
        <dbReference type="ARBA" id="ARBA00022786"/>
    </source>
</evidence>
<organism evidence="5 6">
    <name type="scientific">Ditylenchus destructor</name>
    <dbReference type="NCBI Taxonomy" id="166010"/>
    <lineage>
        <taxon>Eukaryota</taxon>
        <taxon>Metazoa</taxon>
        <taxon>Ecdysozoa</taxon>
        <taxon>Nematoda</taxon>
        <taxon>Chromadorea</taxon>
        <taxon>Rhabditida</taxon>
        <taxon>Tylenchina</taxon>
        <taxon>Tylenchomorpha</taxon>
        <taxon>Sphaerularioidea</taxon>
        <taxon>Anguinidae</taxon>
        <taxon>Anguininae</taxon>
        <taxon>Ditylenchus</taxon>
    </lineage>
</organism>
<keyword evidence="6" id="KW-1185">Reference proteome</keyword>
<dbReference type="InterPro" id="IPR016897">
    <property type="entry name" value="SKP1"/>
</dbReference>
<evidence type="ECO:0000259" key="4">
    <source>
        <dbReference type="Pfam" id="PF01466"/>
    </source>
</evidence>
<dbReference type="Proteomes" id="UP001201812">
    <property type="component" value="Unassembled WGS sequence"/>
</dbReference>
<dbReference type="Pfam" id="PF01466">
    <property type="entry name" value="Skp1"/>
    <property type="match status" value="1"/>
</dbReference>
<dbReference type="Gene3D" id="3.30.710.10">
    <property type="entry name" value="Potassium Channel Kv1.1, Chain A"/>
    <property type="match status" value="1"/>
</dbReference>
<evidence type="ECO:0000256" key="3">
    <source>
        <dbReference type="SAM" id="MobiDB-lite"/>
    </source>
</evidence>
<dbReference type="GO" id="GO:0006511">
    <property type="term" value="P:ubiquitin-dependent protein catabolic process"/>
    <property type="evidence" value="ECO:0007669"/>
    <property type="project" value="InterPro"/>
</dbReference>
<evidence type="ECO:0000313" key="5">
    <source>
        <dbReference type="EMBL" id="KAI1722235.1"/>
    </source>
</evidence>
<dbReference type="SUPFAM" id="SSF81382">
    <property type="entry name" value="Skp1 dimerisation domain-like"/>
    <property type="match status" value="1"/>
</dbReference>